<dbReference type="Pfam" id="PF00126">
    <property type="entry name" value="HTH_1"/>
    <property type="match status" value="1"/>
</dbReference>
<evidence type="ECO:0000313" key="7">
    <source>
        <dbReference type="Proteomes" id="UP000192813"/>
    </source>
</evidence>
<evidence type="ECO:0000256" key="2">
    <source>
        <dbReference type="ARBA" id="ARBA00023015"/>
    </source>
</evidence>
<evidence type="ECO:0000256" key="1">
    <source>
        <dbReference type="ARBA" id="ARBA00009437"/>
    </source>
</evidence>
<proteinExistence type="inferred from homology"/>
<evidence type="ECO:0000256" key="4">
    <source>
        <dbReference type="ARBA" id="ARBA00023163"/>
    </source>
</evidence>
<dbReference type="GO" id="GO:0032993">
    <property type="term" value="C:protein-DNA complex"/>
    <property type="evidence" value="ECO:0007669"/>
    <property type="project" value="TreeGrafter"/>
</dbReference>
<dbReference type="PROSITE" id="PS50931">
    <property type="entry name" value="HTH_LYSR"/>
    <property type="match status" value="1"/>
</dbReference>
<evidence type="ECO:0000313" key="6">
    <source>
        <dbReference type="EMBL" id="PNL91490.1"/>
    </source>
</evidence>
<dbReference type="EMBL" id="NBTM02000001">
    <property type="protein sequence ID" value="PNL91490.1"/>
    <property type="molecule type" value="Genomic_DNA"/>
</dbReference>
<keyword evidence="2" id="KW-0805">Transcription regulation</keyword>
<keyword evidence="4" id="KW-0804">Transcription</keyword>
<dbReference type="Gene3D" id="1.10.10.10">
    <property type="entry name" value="Winged helix-like DNA-binding domain superfamily/Winged helix DNA-binding domain"/>
    <property type="match status" value="1"/>
</dbReference>
<dbReference type="InterPro" id="IPR005119">
    <property type="entry name" value="LysR_subst-bd"/>
</dbReference>
<dbReference type="PANTHER" id="PTHR30346:SF0">
    <property type="entry name" value="HCA OPERON TRANSCRIPTIONAL ACTIVATOR HCAR"/>
    <property type="match status" value="1"/>
</dbReference>
<dbReference type="GO" id="GO:0003700">
    <property type="term" value="F:DNA-binding transcription factor activity"/>
    <property type="evidence" value="ECO:0007669"/>
    <property type="project" value="InterPro"/>
</dbReference>
<dbReference type="InterPro" id="IPR036388">
    <property type="entry name" value="WH-like_DNA-bd_sf"/>
</dbReference>
<dbReference type="GO" id="GO:0003677">
    <property type="term" value="F:DNA binding"/>
    <property type="evidence" value="ECO:0007669"/>
    <property type="project" value="UniProtKB-KW"/>
</dbReference>
<organism evidence="6 7">
    <name type="scientific">Aerococcus viridans</name>
    <dbReference type="NCBI Taxonomy" id="1377"/>
    <lineage>
        <taxon>Bacteria</taxon>
        <taxon>Bacillati</taxon>
        <taxon>Bacillota</taxon>
        <taxon>Bacilli</taxon>
        <taxon>Lactobacillales</taxon>
        <taxon>Aerococcaceae</taxon>
        <taxon>Aerococcus</taxon>
    </lineage>
</organism>
<dbReference type="Pfam" id="PF03466">
    <property type="entry name" value="LysR_substrate"/>
    <property type="match status" value="1"/>
</dbReference>
<dbReference type="SUPFAM" id="SSF46785">
    <property type="entry name" value="Winged helix' DNA-binding domain"/>
    <property type="match status" value="1"/>
</dbReference>
<sequence>MERAMNFQKLKYAVVVADSGSFREAARRLFMAQSSLSTAIRELEEMYDLQIFERTKRGIFITEEGSEFLSYARDVLSQVSVMENRYLDADRKKLFSVSSQHYDFVSEAFAVLVANDEDRAHHYRLLETSTTDVMENVKNAYSEIGILYMNAYNQKVIKQYLNHNELSYTEIGAFQPHVFVGKQHPLADRESLTQADLLAYPSVTFEQTQGSSAQLTEEALDLGEDSTQSTIYVSDRATSINVLVKTDAILVGTGILTSPFRDMMTTVPITDVEDNHIIYIQNKYRKLSSEAERFIGILNDQLNDVIGSADS</sequence>
<dbReference type="InterPro" id="IPR036390">
    <property type="entry name" value="WH_DNA-bd_sf"/>
</dbReference>
<protein>
    <submittedName>
        <fullName evidence="6">LysR family transcriptional regulator</fullName>
    </submittedName>
</protein>
<dbReference type="FunFam" id="1.10.10.10:FF:000001">
    <property type="entry name" value="LysR family transcriptional regulator"/>
    <property type="match status" value="1"/>
</dbReference>
<dbReference type="InterPro" id="IPR000847">
    <property type="entry name" value="LysR_HTH_N"/>
</dbReference>
<dbReference type="SUPFAM" id="SSF53850">
    <property type="entry name" value="Periplasmic binding protein-like II"/>
    <property type="match status" value="1"/>
</dbReference>
<name>A0A2J9PNC7_9LACT</name>
<dbReference type="AlphaFoldDB" id="A0A2J9PNC7"/>
<comment type="similarity">
    <text evidence="1">Belongs to the LysR transcriptional regulatory family.</text>
</comment>
<comment type="caution">
    <text evidence="6">The sequence shown here is derived from an EMBL/GenBank/DDBJ whole genome shotgun (WGS) entry which is preliminary data.</text>
</comment>
<keyword evidence="3" id="KW-0238">DNA-binding</keyword>
<reference evidence="7" key="1">
    <citation type="submission" date="2017-12" db="EMBL/GenBank/DDBJ databases">
        <title>FDA dAtabase for Regulatory Grade micrObial Sequences (FDA-ARGOS): Supporting development and validation of Infectious Disease Dx tests.</title>
        <authorList>
            <person name="Hoffmann M."/>
            <person name="Allard M."/>
            <person name="Evans P."/>
            <person name="Brown E."/>
            <person name="Tallon L."/>
            <person name="Sadzewicz L."/>
            <person name="Sengamalay N."/>
            <person name="Ott S."/>
            <person name="Godinez A."/>
            <person name="Nagaraj S."/>
            <person name="Vavikolanu K."/>
            <person name="Aluvathingal J."/>
            <person name="Nadendla S."/>
            <person name="Sichtig H."/>
        </authorList>
    </citation>
    <scope>NUCLEOTIDE SEQUENCE [LARGE SCALE GENOMIC DNA]</scope>
    <source>
        <strain evidence="7">FDAARGOS_249</strain>
    </source>
</reference>
<accession>A0A2J9PNC7</accession>
<evidence type="ECO:0000259" key="5">
    <source>
        <dbReference type="PROSITE" id="PS50931"/>
    </source>
</evidence>
<gene>
    <name evidence="6" type="ORF">A6J77_004340</name>
</gene>
<evidence type="ECO:0000256" key="3">
    <source>
        <dbReference type="ARBA" id="ARBA00023125"/>
    </source>
</evidence>
<dbReference type="Proteomes" id="UP000192813">
    <property type="component" value="Unassembled WGS sequence"/>
</dbReference>
<dbReference type="Gene3D" id="3.40.190.290">
    <property type="match status" value="1"/>
</dbReference>
<dbReference type="PANTHER" id="PTHR30346">
    <property type="entry name" value="TRANSCRIPTIONAL DUAL REGULATOR HCAR-RELATED"/>
    <property type="match status" value="1"/>
</dbReference>
<feature type="domain" description="HTH lysR-type" evidence="5">
    <location>
        <begin position="5"/>
        <end position="62"/>
    </location>
</feature>
<dbReference type="PRINTS" id="PR00039">
    <property type="entry name" value="HTHLYSR"/>
</dbReference>